<evidence type="ECO:0000313" key="2">
    <source>
        <dbReference type="EMBL" id="TCT10653.1"/>
    </source>
</evidence>
<keyword evidence="1" id="KW-1133">Transmembrane helix</keyword>
<dbReference type="Pfam" id="PF10095">
    <property type="entry name" value="DUF2333"/>
    <property type="match status" value="1"/>
</dbReference>
<dbReference type="OrthoDB" id="7594726at2"/>
<accession>A0A4R3MCQ7</accession>
<comment type="caution">
    <text evidence="2">The sequence shown here is derived from an EMBL/GenBank/DDBJ whole genome shotgun (WGS) entry which is preliminary data.</text>
</comment>
<dbReference type="Proteomes" id="UP000295678">
    <property type="component" value="Unassembled WGS sequence"/>
</dbReference>
<dbReference type="RefSeq" id="WP_132806499.1">
    <property type="nucleotide sequence ID" value="NZ_SMAK01000005.1"/>
</dbReference>
<feature type="transmembrane region" description="Helical" evidence="1">
    <location>
        <begin position="49"/>
        <end position="70"/>
    </location>
</feature>
<reference evidence="2 3" key="1">
    <citation type="submission" date="2019-03" db="EMBL/GenBank/DDBJ databases">
        <title>Genomic Encyclopedia of Type Strains, Phase IV (KMG-IV): sequencing the most valuable type-strain genomes for metagenomic binning, comparative biology and taxonomic classification.</title>
        <authorList>
            <person name="Goeker M."/>
        </authorList>
    </citation>
    <scope>NUCLEOTIDE SEQUENCE [LARGE SCALE GENOMIC DNA]</scope>
    <source>
        <strain evidence="2 3">DSM 19345</strain>
    </source>
</reference>
<sequence>MLDPILDFLKAVWGRIVAIPAAVSALLRRIFLVGPAVSADGRPRRLRHVWWIGKIVVVLLVVLYIAPLIWHASWVRGFDLGYPNRVLHDPNQSPAGESTTVEQGTGETRTCGRSQIVDMQIDLIDFLVNRNAWVAALPQYKLGFFGVAWEATPFLDNKESFQHGVLYAVRRTAVELSDVIGRARGTSEADRDLQNARGSLQYESEVWWINPFDPDRPFGPVSPSARVYRNAIALYERYNDRLARCQAVLDARADNLRSFLERITSDLGSTADGLAKRSIGSRYDPVLNRFVAGEGNDRGWFDFRADNYFYEALGQMYAYHGILKAAHVDFLDVIESRRLNDVWNRMERNVAEAAALAPLIVANGRRDGFLIPDHLAVMSENVLRARATLSEIADILER</sequence>
<keyword evidence="3" id="KW-1185">Reference proteome</keyword>
<proteinExistence type="predicted"/>
<protein>
    <recommendedName>
        <fullName evidence="4">DUF2333 family protein</fullName>
    </recommendedName>
</protein>
<name>A0A4R3MCQ7_9HYPH</name>
<dbReference type="AlphaFoldDB" id="A0A4R3MCQ7"/>
<organism evidence="2 3">
    <name type="scientific">Tepidamorphus gemmatus</name>
    <dbReference type="NCBI Taxonomy" id="747076"/>
    <lineage>
        <taxon>Bacteria</taxon>
        <taxon>Pseudomonadati</taxon>
        <taxon>Pseudomonadota</taxon>
        <taxon>Alphaproteobacteria</taxon>
        <taxon>Hyphomicrobiales</taxon>
        <taxon>Tepidamorphaceae</taxon>
        <taxon>Tepidamorphus</taxon>
    </lineage>
</organism>
<keyword evidence="1" id="KW-0812">Transmembrane</keyword>
<gene>
    <name evidence="2" type="ORF">EDC22_105152</name>
</gene>
<dbReference type="EMBL" id="SMAK01000005">
    <property type="protein sequence ID" value="TCT10653.1"/>
    <property type="molecule type" value="Genomic_DNA"/>
</dbReference>
<dbReference type="InterPro" id="IPR016936">
    <property type="entry name" value="UCP029693"/>
</dbReference>
<keyword evidence="1" id="KW-0472">Membrane</keyword>
<evidence type="ECO:0000256" key="1">
    <source>
        <dbReference type="SAM" id="Phobius"/>
    </source>
</evidence>
<feature type="transmembrane region" description="Helical" evidence="1">
    <location>
        <begin position="12"/>
        <end position="37"/>
    </location>
</feature>
<evidence type="ECO:0000313" key="3">
    <source>
        <dbReference type="Proteomes" id="UP000295678"/>
    </source>
</evidence>
<evidence type="ECO:0008006" key="4">
    <source>
        <dbReference type="Google" id="ProtNLM"/>
    </source>
</evidence>